<dbReference type="InterPro" id="IPR012340">
    <property type="entry name" value="NA-bd_OB-fold"/>
</dbReference>
<evidence type="ECO:0000256" key="1">
    <source>
        <dbReference type="ARBA" id="ARBA00012727"/>
    </source>
</evidence>
<gene>
    <name evidence="3" type="ORF">GCT13_36920</name>
</gene>
<dbReference type="SUPFAM" id="SSF50249">
    <property type="entry name" value="Nucleic acid-binding proteins"/>
    <property type="match status" value="1"/>
</dbReference>
<dbReference type="InterPro" id="IPR012309">
    <property type="entry name" value="DNA_ligase_ATP-dep_C"/>
</dbReference>
<evidence type="ECO:0000313" key="4">
    <source>
        <dbReference type="Proteomes" id="UP000484381"/>
    </source>
</evidence>
<evidence type="ECO:0000259" key="2">
    <source>
        <dbReference type="Pfam" id="PF04679"/>
    </source>
</evidence>
<name>A0A7X1NHX9_9BURK</name>
<feature type="domain" description="DNA ligase ATP-dependent C-terminal" evidence="2">
    <location>
        <begin position="12"/>
        <end position="43"/>
    </location>
</feature>
<comment type="caution">
    <text evidence="3">The sequence shown here is derived from an EMBL/GenBank/DDBJ whole genome shotgun (WGS) entry which is preliminary data.</text>
</comment>
<dbReference type="Proteomes" id="UP000484381">
    <property type="component" value="Unassembled WGS sequence"/>
</dbReference>
<dbReference type="Pfam" id="PF04679">
    <property type="entry name" value="DNA_ligase_A_C"/>
    <property type="match status" value="1"/>
</dbReference>
<sequence>MTHATPQDISQLKPEIVVEVSFHEWTPRGELREARFLGLRHDKLAPRGDCQPAIDPRLSWTKARVETVGRVMTAGSDL</sequence>
<proteinExistence type="predicted"/>
<dbReference type="RefSeq" id="WP_152766838.1">
    <property type="nucleotide sequence ID" value="NZ_WHNP01000061.1"/>
</dbReference>
<organism evidence="3 4">
    <name type="scientific">Paraburkholderia franconis</name>
    <dbReference type="NCBI Taxonomy" id="2654983"/>
    <lineage>
        <taxon>Bacteria</taxon>
        <taxon>Pseudomonadati</taxon>
        <taxon>Pseudomonadota</taxon>
        <taxon>Betaproteobacteria</taxon>
        <taxon>Burkholderiales</taxon>
        <taxon>Burkholderiaceae</taxon>
        <taxon>Paraburkholderia</taxon>
    </lineage>
</organism>
<evidence type="ECO:0000313" key="3">
    <source>
        <dbReference type="EMBL" id="MPW22264.1"/>
    </source>
</evidence>
<keyword evidence="4" id="KW-1185">Reference proteome</keyword>
<dbReference type="Gene3D" id="2.40.50.140">
    <property type="entry name" value="Nucleic acid-binding proteins"/>
    <property type="match status" value="1"/>
</dbReference>
<dbReference type="EMBL" id="WHNP01000061">
    <property type="protein sequence ID" value="MPW22264.1"/>
    <property type="molecule type" value="Genomic_DNA"/>
</dbReference>
<dbReference type="AlphaFoldDB" id="A0A7X1NHX9"/>
<dbReference type="EC" id="6.5.1.1" evidence="1"/>
<dbReference type="GO" id="GO:0003910">
    <property type="term" value="F:DNA ligase (ATP) activity"/>
    <property type="evidence" value="ECO:0007669"/>
    <property type="project" value="UniProtKB-EC"/>
</dbReference>
<dbReference type="GO" id="GO:0006281">
    <property type="term" value="P:DNA repair"/>
    <property type="evidence" value="ECO:0007669"/>
    <property type="project" value="InterPro"/>
</dbReference>
<reference evidence="3 4" key="1">
    <citation type="submission" date="2019-10" db="EMBL/GenBank/DDBJ databases">
        <title>Paraburkholderia sp. isolated from nodules of Mimosa pudica from Brazilian Atlantic Forest soils.</title>
        <authorList>
            <person name="Paulitsch F."/>
            <person name="Hungria M."/>
            <person name="Dall'Agnol R."/>
        </authorList>
    </citation>
    <scope>NUCLEOTIDE SEQUENCE [LARGE SCALE GENOMIC DNA]</scope>
    <source>
        <strain evidence="3 4">CNPSo 3157</strain>
    </source>
</reference>
<protein>
    <recommendedName>
        <fullName evidence="1">DNA ligase (ATP)</fullName>
        <ecNumber evidence="1">6.5.1.1</ecNumber>
    </recommendedName>
</protein>
<dbReference type="GO" id="GO:0006310">
    <property type="term" value="P:DNA recombination"/>
    <property type="evidence" value="ECO:0007669"/>
    <property type="project" value="InterPro"/>
</dbReference>
<accession>A0A7X1NHX9</accession>